<dbReference type="PANTHER" id="PTHR47718">
    <property type="entry name" value="OS01G0519700 PROTEIN"/>
    <property type="match status" value="1"/>
</dbReference>
<comment type="caution">
    <text evidence="1">The sequence shown here is derived from an EMBL/GenBank/DDBJ whole genome shotgun (WGS) entry which is preliminary data.</text>
</comment>
<evidence type="ECO:0000313" key="2">
    <source>
        <dbReference type="Proteomes" id="UP001280121"/>
    </source>
</evidence>
<organism evidence="1 2">
    <name type="scientific">Dipteronia dyeriana</name>
    <dbReference type="NCBI Taxonomy" id="168575"/>
    <lineage>
        <taxon>Eukaryota</taxon>
        <taxon>Viridiplantae</taxon>
        <taxon>Streptophyta</taxon>
        <taxon>Embryophyta</taxon>
        <taxon>Tracheophyta</taxon>
        <taxon>Spermatophyta</taxon>
        <taxon>Magnoliopsida</taxon>
        <taxon>eudicotyledons</taxon>
        <taxon>Gunneridae</taxon>
        <taxon>Pentapetalae</taxon>
        <taxon>rosids</taxon>
        <taxon>malvids</taxon>
        <taxon>Sapindales</taxon>
        <taxon>Sapindaceae</taxon>
        <taxon>Hippocastanoideae</taxon>
        <taxon>Acereae</taxon>
        <taxon>Dipteronia</taxon>
    </lineage>
</organism>
<dbReference type="AlphaFoldDB" id="A0AAD9X5A3"/>
<dbReference type="Proteomes" id="UP001280121">
    <property type="component" value="Unassembled WGS sequence"/>
</dbReference>
<proteinExistence type="predicted"/>
<gene>
    <name evidence="1" type="ORF">Ddye_012956</name>
</gene>
<protein>
    <recommendedName>
        <fullName evidence="3">Protein FAR1-RELATED SEQUENCE</fullName>
    </recommendedName>
</protein>
<keyword evidence="2" id="KW-1185">Reference proteome</keyword>
<evidence type="ECO:0008006" key="3">
    <source>
        <dbReference type="Google" id="ProtNLM"/>
    </source>
</evidence>
<dbReference type="EMBL" id="JANJYI010000004">
    <property type="protein sequence ID" value="KAK2653100.1"/>
    <property type="molecule type" value="Genomic_DNA"/>
</dbReference>
<name>A0AAD9X5A3_9ROSI</name>
<reference evidence="1" key="1">
    <citation type="journal article" date="2023" name="Plant J.">
        <title>Genome sequences and population genomics provide insights into the demographic history, inbreeding, and mutation load of two 'living fossil' tree species of Dipteronia.</title>
        <authorList>
            <person name="Feng Y."/>
            <person name="Comes H.P."/>
            <person name="Chen J."/>
            <person name="Zhu S."/>
            <person name="Lu R."/>
            <person name="Zhang X."/>
            <person name="Li P."/>
            <person name="Qiu J."/>
            <person name="Olsen K.M."/>
            <person name="Qiu Y."/>
        </authorList>
    </citation>
    <scope>NUCLEOTIDE SEQUENCE</scope>
    <source>
        <strain evidence="1">KIB01</strain>
    </source>
</reference>
<sequence>MDHLLDQSESYATVGHTRKDLQNRLDSLRRSASCNSDADSIISYMTTKFEMNPGFFFRYSFLKDGSMGNLFWSDAMSPCDYSYFGDVMSFDSTQRTELILITDR</sequence>
<evidence type="ECO:0000313" key="1">
    <source>
        <dbReference type="EMBL" id="KAK2653100.1"/>
    </source>
</evidence>
<accession>A0AAD9X5A3</accession>